<reference evidence="3" key="1">
    <citation type="journal article" date="2023" name="Mol. Phylogenet. Evol.">
        <title>Genome-scale phylogeny and comparative genomics of the fungal order Sordariales.</title>
        <authorList>
            <person name="Hensen N."/>
            <person name="Bonometti L."/>
            <person name="Westerberg I."/>
            <person name="Brannstrom I.O."/>
            <person name="Guillou S."/>
            <person name="Cros-Aarteil S."/>
            <person name="Calhoun S."/>
            <person name="Haridas S."/>
            <person name="Kuo A."/>
            <person name="Mondo S."/>
            <person name="Pangilinan J."/>
            <person name="Riley R."/>
            <person name="LaButti K."/>
            <person name="Andreopoulos B."/>
            <person name="Lipzen A."/>
            <person name="Chen C."/>
            <person name="Yan M."/>
            <person name="Daum C."/>
            <person name="Ng V."/>
            <person name="Clum A."/>
            <person name="Steindorff A."/>
            <person name="Ohm R.A."/>
            <person name="Martin F."/>
            <person name="Silar P."/>
            <person name="Natvig D.O."/>
            <person name="Lalanne C."/>
            <person name="Gautier V."/>
            <person name="Ament-Velasquez S.L."/>
            <person name="Kruys A."/>
            <person name="Hutchinson M.I."/>
            <person name="Powell A.J."/>
            <person name="Barry K."/>
            <person name="Miller A.N."/>
            <person name="Grigoriev I.V."/>
            <person name="Debuchy R."/>
            <person name="Gladieux P."/>
            <person name="Hiltunen Thoren M."/>
            <person name="Johannesson H."/>
        </authorList>
    </citation>
    <scope>NUCLEOTIDE SEQUENCE [LARGE SCALE GENOMIC DNA]</scope>
    <source>
        <strain evidence="3">CBS 284.82</strain>
    </source>
</reference>
<dbReference type="PANTHER" id="PTHR39398:SF1">
    <property type="entry name" value="CSN8_PSMD8_EIF3K DOMAIN-CONTAINING PROTEIN"/>
    <property type="match status" value="1"/>
</dbReference>
<dbReference type="AlphaFoldDB" id="A0AAN6SSY5"/>
<comment type="caution">
    <text evidence="2">The sequence shown here is derived from an EMBL/GenBank/DDBJ whole genome shotgun (WGS) entry which is preliminary data.</text>
</comment>
<evidence type="ECO:0000313" key="2">
    <source>
        <dbReference type="EMBL" id="KAK4041392.1"/>
    </source>
</evidence>
<feature type="region of interest" description="Disordered" evidence="1">
    <location>
        <begin position="77"/>
        <end position="142"/>
    </location>
</feature>
<keyword evidence="3" id="KW-1185">Reference proteome</keyword>
<feature type="region of interest" description="Disordered" evidence="1">
    <location>
        <begin position="1"/>
        <end position="35"/>
    </location>
</feature>
<dbReference type="Proteomes" id="UP001303115">
    <property type="component" value="Unassembled WGS sequence"/>
</dbReference>
<proteinExistence type="predicted"/>
<evidence type="ECO:0000313" key="3">
    <source>
        <dbReference type="Proteomes" id="UP001303115"/>
    </source>
</evidence>
<gene>
    <name evidence="2" type="ORF">C8A01DRAFT_14852</name>
</gene>
<feature type="compositionally biased region" description="Low complexity" evidence="1">
    <location>
        <begin position="77"/>
        <end position="94"/>
    </location>
</feature>
<feature type="compositionally biased region" description="Polar residues" evidence="1">
    <location>
        <begin position="122"/>
        <end position="135"/>
    </location>
</feature>
<dbReference type="EMBL" id="MU854358">
    <property type="protein sequence ID" value="KAK4041392.1"/>
    <property type="molecule type" value="Genomic_DNA"/>
</dbReference>
<sequence length="365" mass="39886">MQRKAGRAPSGHLSRLKPVEQDPLAEYGLPSKGEKRLLSPKVQESYYAQIAARYLAFCTAAGDRDNLQRQFARLSLTSTTSTSTSTTPSLSQSPIPTPLPPPSLSQHHHHPPQPPLPRKPETAQSQSQPTAQNQNRSKEEDPLPQILAALRKLREGLVASHRRDHFAAQVYLFSARLGILAGAYETYYPALLHLLRWGRGGHSPAHGPGPTNEFGVGAGTGKEGVGGGASASPLTTLEHHEVVSHLILDSACRRGDLAAAYALRSRHGLRDAKVDGVLRALVGDNWVVWRRIKKQVDGYRARLMEFAEARVTGHTLKAFGRAYLSVPVGVLEEQAGCEWGELKGRYQVGWEVDGGRVVIRKVQGR</sequence>
<dbReference type="PANTHER" id="PTHR39398">
    <property type="entry name" value="YALI0F14311P"/>
    <property type="match status" value="1"/>
</dbReference>
<name>A0AAN6SSY5_9PEZI</name>
<evidence type="ECO:0000256" key="1">
    <source>
        <dbReference type="SAM" id="MobiDB-lite"/>
    </source>
</evidence>
<accession>A0AAN6SSY5</accession>
<organism evidence="2 3">
    <name type="scientific">Parachaetomium inaequale</name>
    <dbReference type="NCBI Taxonomy" id="2588326"/>
    <lineage>
        <taxon>Eukaryota</taxon>
        <taxon>Fungi</taxon>
        <taxon>Dikarya</taxon>
        <taxon>Ascomycota</taxon>
        <taxon>Pezizomycotina</taxon>
        <taxon>Sordariomycetes</taxon>
        <taxon>Sordariomycetidae</taxon>
        <taxon>Sordariales</taxon>
        <taxon>Chaetomiaceae</taxon>
        <taxon>Parachaetomium</taxon>
    </lineage>
</organism>
<protein>
    <submittedName>
        <fullName evidence="2">Uncharacterized protein</fullName>
    </submittedName>
</protein>